<reference evidence="1" key="1">
    <citation type="submission" date="2019-10" db="EMBL/GenBank/DDBJ databases">
        <authorList>
            <consortium name="DOE Joint Genome Institute"/>
            <person name="Kuo A."/>
            <person name="Miyauchi S."/>
            <person name="Kiss E."/>
            <person name="Drula E."/>
            <person name="Kohler A."/>
            <person name="Sanchez-Garcia M."/>
            <person name="Andreopoulos B."/>
            <person name="Barry K.W."/>
            <person name="Bonito G."/>
            <person name="Buee M."/>
            <person name="Carver A."/>
            <person name="Chen C."/>
            <person name="Cichocki N."/>
            <person name="Clum A."/>
            <person name="Culley D."/>
            <person name="Crous P.W."/>
            <person name="Fauchery L."/>
            <person name="Girlanda M."/>
            <person name="Hayes R."/>
            <person name="Keri Z."/>
            <person name="Labutti K."/>
            <person name="Lipzen A."/>
            <person name="Lombard V."/>
            <person name="Magnuson J."/>
            <person name="Maillard F."/>
            <person name="Morin E."/>
            <person name="Murat C."/>
            <person name="Nolan M."/>
            <person name="Ohm R."/>
            <person name="Pangilinan J."/>
            <person name="Pereira M."/>
            <person name="Perotto S."/>
            <person name="Peter M."/>
            <person name="Riley R."/>
            <person name="Sitrit Y."/>
            <person name="Stielow B."/>
            <person name="Szollosi G."/>
            <person name="Zifcakova L."/>
            <person name="Stursova M."/>
            <person name="Spatafora J.W."/>
            <person name="Tedersoo L."/>
            <person name="Vaario L.-M."/>
            <person name="Yamada A."/>
            <person name="Yan M."/>
            <person name="Wang P."/>
            <person name="Xu J."/>
            <person name="Bruns T."/>
            <person name="Baldrian P."/>
            <person name="Vilgalys R."/>
            <person name="Henrissat B."/>
            <person name="Grigoriev I.V."/>
            <person name="Hibbett D."/>
            <person name="Nagy L.G."/>
            <person name="Martin F.M."/>
        </authorList>
    </citation>
    <scope>NUCLEOTIDE SEQUENCE</scope>
    <source>
        <strain evidence="1">P2</strain>
    </source>
</reference>
<accession>A0ACB6Z3C0</accession>
<protein>
    <submittedName>
        <fullName evidence="1">Uncharacterized protein</fullName>
    </submittedName>
</protein>
<dbReference type="EMBL" id="MU118162">
    <property type="protein sequence ID" value="KAF9644068.1"/>
    <property type="molecule type" value="Genomic_DNA"/>
</dbReference>
<gene>
    <name evidence="1" type="ORF">BDM02DRAFT_3103475</name>
</gene>
<organism evidence="1 2">
    <name type="scientific">Thelephora ganbajun</name>
    <name type="common">Ganba fungus</name>
    <dbReference type="NCBI Taxonomy" id="370292"/>
    <lineage>
        <taxon>Eukaryota</taxon>
        <taxon>Fungi</taxon>
        <taxon>Dikarya</taxon>
        <taxon>Basidiomycota</taxon>
        <taxon>Agaricomycotina</taxon>
        <taxon>Agaricomycetes</taxon>
        <taxon>Thelephorales</taxon>
        <taxon>Thelephoraceae</taxon>
        <taxon>Thelephora</taxon>
    </lineage>
</organism>
<proteinExistence type="predicted"/>
<name>A0ACB6Z3C0_THEGA</name>
<reference evidence="1" key="2">
    <citation type="journal article" date="2020" name="Nat. Commun.">
        <title>Large-scale genome sequencing of mycorrhizal fungi provides insights into the early evolution of symbiotic traits.</title>
        <authorList>
            <person name="Miyauchi S."/>
            <person name="Kiss E."/>
            <person name="Kuo A."/>
            <person name="Drula E."/>
            <person name="Kohler A."/>
            <person name="Sanchez-Garcia M."/>
            <person name="Morin E."/>
            <person name="Andreopoulos B."/>
            <person name="Barry K.W."/>
            <person name="Bonito G."/>
            <person name="Buee M."/>
            <person name="Carver A."/>
            <person name="Chen C."/>
            <person name="Cichocki N."/>
            <person name="Clum A."/>
            <person name="Culley D."/>
            <person name="Crous P.W."/>
            <person name="Fauchery L."/>
            <person name="Girlanda M."/>
            <person name="Hayes R.D."/>
            <person name="Keri Z."/>
            <person name="LaButti K."/>
            <person name="Lipzen A."/>
            <person name="Lombard V."/>
            <person name="Magnuson J."/>
            <person name="Maillard F."/>
            <person name="Murat C."/>
            <person name="Nolan M."/>
            <person name="Ohm R.A."/>
            <person name="Pangilinan J."/>
            <person name="Pereira M.F."/>
            <person name="Perotto S."/>
            <person name="Peter M."/>
            <person name="Pfister S."/>
            <person name="Riley R."/>
            <person name="Sitrit Y."/>
            <person name="Stielow J.B."/>
            <person name="Szollosi G."/>
            <person name="Zifcakova L."/>
            <person name="Stursova M."/>
            <person name="Spatafora J.W."/>
            <person name="Tedersoo L."/>
            <person name="Vaario L.M."/>
            <person name="Yamada A."/>
            <person name="Yan M."/>
            <person name="Wang P."/>
            <person name="Xu J."/>
            <person name="Bruns T."/>
            <person name="Baldrian P."/>
            <person name="Vilgalys R."/>
            <person name="Dunand C."/>
            <person name="Henrissat B."/>
            <person name="Grigoriev I.V."/>
            <person name="Hibbett D."/>
            <person name="Nagy L.G."/>
            <person name="Martin F.M."/>
        </authorList>
    </citation>
    <scope>NUCLEOTIDE SEQUENCE</scope>
    <source>
        <strain evidence="1">P2</strain>
    </source>
</reference>
<evidence type="ECO:0000313" key="1">
    <source>
        <dbReference type="EMBL" id="KAF9644068.1"/>
    </source>
</evidence>
<dbReference type="Proteomes" id="UP000886501">
    <property type="component" value="Unassembled WGS sequence"/>
</dbReference>
<evidence type="ECO:0000313" key="2">
    <source>
        <dbReference type="Proteomes" id="UP000886501"/>
    </source>
</evidence>
<keyword evidence="2" id="KW-1185">Reference proteome</keyword>
<sequence>MLRTLSLIFPTLVLIVAHPITSGSQTVIAGKSSSEYQGWFDPRVNGGRFLDYTNPKPPYSGEPLNIIITAFSDPYILTDEGFQTYYKSIGYSEECLGIHLGNKHNADLGDGDERKVQQLLARQYFPVVGTCWESLAGGHHFRAWKQNGSLANSGAWFIGASKEEPTAKKHMIVPDGYNIGRNWFVEKATAGSHWKGKWWKAEVERREGLLKAGKDGVNHGIEQDGIVAILTIHRL</sequence>
<comment type="caution">
    <text evidence="1">The sequence shown here is derived from an EMBL/GenBank/DDBJ whole genome shotgun (WGS) entry which is preliminary data.</text>
</comment>